<reference evidence="2 3" key="1">
    <citation type="journal article" date="2021" name="Commun. Biol.">
        <title>The genome of Shorea leprosula (Dipterocarpaceae) highlights the ecological relevance of drought in aseasonal tropical rainforests.</title>
        <authorList>
            <person name="Ng K.K.S."/>
            <person name="Kobayashi M.J."/>
            <person name="Fawcett J.A."/>
            <person name="Hatakeyama M."/>
            <person name="Paape T."/>
            <person name="Ng C.H."/>
            <person name="Ang C.C."/>
            <person name="Tnah L.H."/>
            <person name="Lee C.T."/>
            <person name="Nishiyama T."/>
            <person name="Sese J."/>
            <person name="O'Brien M.J."/>
            <person name="Copetti D."/>
            <person name="Mohd Noor M.I."/>
            <person name="Ong R.C."/>
            <person name="Putra M."/>
            <person name="Sireger I.Z."/>
            <person name="Indrioko S."/>
            <person name="Kosugi Y."/>
            <person name="Izuno A."/>
            <person name="Isagi Y."/>
            <person name="Lee S.L."/>
            <person name="Shimizu K.K."/>
        </authorList>
    </citation>
    <scope>NUCLEOTIDE SEQUENCE [LARGE SCALE GENOMIC DNA]</scope>
    <source>
        <strain evidence="2">214</strain>
    </source>
</reference>
<name>A0AAV5L0E4_9ROSI</name>
<evidence type="ECO:0008006" key="4">
    <source>
        <dbReference type="Google" id="ProtNLM"/>
    </source>
</evidence>
<comment type="caution">
    <text evidence="2">The sequence shown here is derived from an EMBL/GenBank/DDBJ whole genome shotgun (WGS) entry which is preliminary data.</text>
</comment>
<organism evidence="2 3">
    <name type="scientific">Rubroshorea leprosula</name>
    <dbReference type="NCBI Taxonomy" id="152421"/>
    <lineage>
        <taxon>Eukaryota</taxon>
        <taxon>Viridiplantae</taxon>
        <taxon>Streptophyta</taxon>
        <taxon>Embryophyta</taxon>
        <taxon>Tracheophyta</taxon>
        <taxon>Spermatophyta</taxon>
        <taxon>Magnoliopsida</taxon>
        <taxon>eudicotyledons</taxon>
        <taxon>Gunneridae</taxon>
        <taxon>Pentapetalae</taxon>
        <taxon>rosids</taxon>
        <taxon>malvids</taxon>
        <taxon>Malvales</taxon>
        <taxon>Dipterocarpaceae</taxon>
        <taxon>Rubroshorea</taxon>
    </lineage>
</organism>
<gene>
    <name evidence="2" type="ORF">SLEP1_g39300</name>
</gene>
<evidence type="ECO:0000256" key="1">
    <source>
        <dbReference type="SAM" id="MobiDB-lite"/>
    </source>
</evidence>
<evidence type="ECO:0000313" key="2">
    <source>
        <dbReference type="EMBL" id="GKV30495.1"/>
    </source>
</evidence>
<keyword evidence="3" id="KW-1185">Reference proteome</keyword>
<protein>
    <recommendedName>
        <fullName evidence="4">Secreted protein</fullName>
    </recommendedName>
</protein>
<dbReference type="EMBL" id="BPVZ01000087">
    <property type="protein sequence ID" value="GKV30495.1"/>
    <property type="molecule type" value="Genomic_DNA"/>
</dbReference>
<feature type="region of interest" description="Disordered" evidence="1">
    <location>
        <begin position="48"/>
        <end position="67"/>
    </location>
</feature>
<accession>A0AAV5L0E4</accession>
<proteinExistence type="predicted"/>
<sequence length="67" mass="7078">MCFEHRWPPWPVGSVVPLIWRPSFSSGGFVAAHASAARSDVHCGSLAGSEGLPPLDRITGSASCHHP</sequence>
<dbReference type="Proteomes" id="UP001054252">
    <property type="component" value="Unassembled WGS sequence"/>
</dbReference>
<evidence type="ECO:0000313" key="3">
    <source>
        <dbReference type="Proteomes" id="UP001054252"/>
    </source>
</evidence>
<dbReference type="AlphaFoldDB" id="A0AAV5L0E4"/>